<proteinExistence type="inferred from homology"/>
<dbReference type="InterPro" id="IPR029057">
    <property type="entry name" value="PRTase-like"/>
</dbReference>
<dbReference type="SUPFAM" id="SSF53271">
    <property type="entry name" value="PRTase-like"/>
    <property type="match status" value="1"/>
</dbReference>
<dbReference type="Pfam" id="PF09182">
    <property type="entry name" value="PuR_N"/>
    <property type="match status" value="1"/>
</dbReference>
<evidence type="ECO:0000256" key="1">
    <source>
        <dbReference type="ARBA" id="ARBA00011738"/>
    </source>
</evidence>
<evidence type="ECO:0000256" key="4">
    <source>
        <dbReference type="ARBA" id="ARBA00023163"/>
    </source>
</evidence>
<dbReference type="InterPro" id="IPR036390">
    <property type="entry name" value="WH_DNA-bd_sf"/>
</dbReference>
<feature type="domain" description="Bacterial purine repressor N-terminal" evidence="7">
    <location>
        <begin position="4"/>
        <end position="73"/>
    </location>
</feature>
<comment type="subunit">
    <text evidence="1">Homodimer.</text>
</comment>
<dbReference type="SUPFAM" id="SSF46785">
    <property type="entry name" value="Winged helix' DNA-binding domain"/>
    <property type="match status" value="1"/>
</dbReference>
<dbReference type="CDD" id="cd06223">
    <property type="entry name" value="PRTases_typeI"/>
    <property type="match status" value="1"/>
</dbReference>
<evidence type="ECO:0000259" key="6">
    <source>
        <dbReference type="Pfam" id="PF00156"/>
    </source>
</evidence>
<dbReference type="Gene3D" id="3.40.50.2020">
    <property type="match status" value="1"/>
</dbReference>
<accession>A0A0R2BKK4</accession>
<dbReference type="Pfam" id="PF00156">
    <property type="entry name" value="Pribosyltran"/>
    <property type="match status" value="1"/>
</dbReference>
<name>A0A0R2BKK4_9LACO</name>
<evidence type="ECO:0000256" key="3">
    <source>
        <dbReference type="ARBA" id="ARBA00023125"/>
    </source>
</evidence>
<dbReference type="PANTHER" id="PTHR43864:SF2">
    <property type="entry name" value="PUR OPERON REPRESSOR"/>
    <property type="match status" value="1"/>
</dbReference>
<dbReference type="OrthoDB" id="4213751at2"/>
<dbReference type="PANTHER" id="PTHR43864">
    <property type="entry name" value="HYPOXANTHINE/GUANINE PHOSPHORIBOSYLTRANSFERASE"/>
    <property type="match status" value="1"/>
</dbReference>
<dbReference type="AlphaFoldDB" id="A0A0R2BKK4"/>
<reference evidence="8 9" key="1">
    <citation type="journal article" date="2015" name="Genome Announc.">
        <title>Expanding the biotechnology potential of lactobacilli through comparative genomics of 213 strains and associated genera.</title>
        <authorList>
            <person name="Sun Z."/>
            <person name="Harris H.M."/>
            <person name="McCann A."/>
            <person name="Guo C."/>
            <person name="Argimon S."/>
            <person name="Zhang W."/>
            <person name="Yang X."/>
            <person name="Jeffery I.B."/>
            <person name="Cooney J.C."/>
            <person name="Kagawa T.F."/>
            <person name="Liu W."/>
            <person name="Song Y."/>
            <person name="Salvetti E."/>
            <person name="Wrobel A."/>
            <person name="Rasinkangas P."/>
            <person name="Parkhill J."/>
            <person name="Rea M.C."/>
            <person name="O'Sullivan O."/>
            <person name="Ritari J."/>
            <person name="Douillard F.P."/>
            <person name="Paul Ross R."/>
            <person name="Yang R."/>
            <person name="Briner A.E."/>
            <person name="Felis G.E."/>
            <person name="de Vos W.M."/>
            <person name="Barrangou R."/>
            <person name="Klaenhammer T.R."/>
            <person name="Caufield P.W."/>
            <person name="Cui Y."/>
            <person name="Zhang H."/>
            <person name="O'Toole P.W."/>
        </authorList>
    </citation>
    <scope>NUCLEOTIDE SEQUENCE [LARGE SCALE GENOMIC DNA]</scope>
    <source>
        <strain evidence="8 9">DSM 20335</strain>
    </source>
</reference>
<organism evidence="8 9">
    <name type="scientific">Lapidilactobacillus dextrinicus DSM 20335</name>
    <dbReference type="NCBI Taxonomy" id="1423738"/>
    <lineage>
        <taxon>Bacteria</taxon>
        <taxon>Bacillati</taxon>
        <taxon>Bacillota</taxon>
        <taxon>Bacilli</taxon>
        <taxon>Lactobacillales</taxon>
        <taxon>Lactobacillaceae</taxon>
        <taxon>Lapidilactobacillus</taxon>
    </lineage>
</organism>
<keyword evidence="9" id="KW-1185">Reference proteome</keyword>
<gene>
    <name evidence="8" type="ORF">FC84_GL000482</name>
</gene>
<dbReference type="STRING" id="1423738.FC84_GL000482"/>
<dbReference type="PATRIC" id="fig|1423738.3.peg.492"/>
<sequence>MKIRRSDRLIDMTNFLLDHPRELVALPFFVKRYGSAKSSISEDLVIIKRAFKAQGLGVVRTLPGAAGGVEYLPGISEPLARDFLELMAEKMADSNRLLPGGYLYLSDLLGTPNYLKIIGRLIAAQYSEEKVDAVMTVATKGIPIAQSTANYLGVPFVVARRDPKITEGATVSVNYVSGSSDRVQKMELSKRSLSDGANVVIVDDFMKGGGTIHGMHDLIKEFNAHLVGITVFAETAFSGKRAVQDYTSLLEVTEINTQTDQILVQPGNYLEKLQLITTAENAD</sequence>
<keyword evidence="4" id="KW-0804">Transcription</keyword>
<dbReference type="EMBL" id="AYYK01000001">
    <property type="protein sequence ID" value="KRM79786.1"/>
    <property type="molecule type" value="Genomic_DNA"/>
</dbReference>
<dbReference type="GO" id="GO:0045892">
    <property type="term" value="P:negative regulation of DNA-templated transcription"/>
    <property type="evidence" value="ECO:0007669"/>
    <property type="project" value="InterPro"/>
</dbReference>
<dbReference type="GO" id="GO:0003677">
    <property type="term" value="F:DNA binding"/>
    <property type="evidence" value="ECO:0007669"/>
    <property type="project" value="UniProtKB-KW"/>
</dbReference>
<protein>
    <submittedName>
        <fullName evidence="8">Pur operon repressor</fullName>
    </submittedName>
</protein>
<keyword evidence="2" id="KW-0805">Transcription regulation</keyword>
<keyword evidence="3" id="KW-0238">DNA-binding</keyword>
<dbReference type="InterPro" id="IPR036388">
    <property type="entry name" value="WH-like_DNA-bd_sf"/>
</dbReference>
<dbReference type="InterPro" id="IPR015265">
    <property type="entry name" value="PuR_N"/>
</dbReference>
<dbReference type="GO" id="GO:0045982">
    <property type="term" value="P:negative regulation of purine nucleobase metabolic process"/>
    <property type="evidence" value="ECO:0007669"/>
    <property type="project" value="InterPro"/>
</dbReference>
<dbReference type="Proteomes" id="UP000051813">
    <property type="component" value="Unassembled WGS sequence"/>
</dbReference>
<evidence type="ECO:0000259" key="7">
    <source>
        <dbReference type="Pfam" id="PF09182"/>
    </source>
</evidence>
<dbReference type="InterPro" id="IPR050118">
    <property type="entry name" value="Pur/Pyrimidine_PRTase"/>
</dbReference>
<dbReference type="NCBIfam" id="TIGR01743">
    <property type="entry name" value="purR_Bsub"/>
    <property type="match status" value="1"/>
</dbReference>
<dbReference type="InterPro" id="IPR000836">
    <property type="entry name" value="PRTase_dom"/>
</dbReference>
<evidence type="ECO:0000313" key="9">
    <source>
        <dbReference type="Proteomes" id="UP000051813"/>
    </source>
</evidence>
<dbReference type="Gene3D" id="1.10.10.10">
    <property type="entry name" value="Winged helix-like DNA-binding domain superfamily/Winged helix DNA-binding domain"/>
    <property type="match status" value="1"/>
</dbReference>
<comment type="caution">
    <text evidence="8">The sequence shown here is derived from an EMBL/GenBank/DDBJ whole genome shotgun (WGS) entry which is preliminary data.</text>
</comment>
<feature type="domain" description="Phosphoribosyltransferase" evidence="6">
    <location>
        <begin position="108"/>
        <end position="258"/>
    </location>
</feature>
<evidence type="ECO:0000313" key="8">
    <source>
        <dbReference type="EMBL" id="KRM79786.1"/>
    </source>
</evidence>
<dbReference type="InterPro" id="IPR010078">
    <property type="entry name" value="PurR_Bsub"/>
</dbReference>
<evidence type="ECO:0000256" key="5">
    <source>
        <dbReference type="ARBA" id="ARBA00049656"/>
    </source>
</evidence>
<evidence type="ECO:0000256" key="2">
    <source>
        <dbReference type="ARBA" id="ARBA00023015"/>
    </source>
</evidence>
<comment type="similarity">
    <text evidence="5">Belongs to the purine/pyrimidine phosphoribosyltransferase family. PurR subfamily.</text>
</comment>
<dbReference type="RefSeq" id="WP_057753533.1">
    <property type="nucleotide sequence ID" value="NZ_AYYK01000001.1"/>
</dbReference>